<dbReference type="InterPro" id="IPR000618">
    <property type="entry name" value="Insect_cuticle"/>
</dbReference>
<dbReference type="Pfam" id="PF00379">
    <property type="entry name" value="Chitin_bind_4"/>
    <property type="match status" value="1"/>
</dbReference>
<feature type="non-terminal residue" evidence="2">
    <location>
        <position position="138"/>
    </location>
</feature>
<organism evidence="2">
    <name type="scientific">Graphocephala atropunctata</name>
    <dbReference type="NCBI Taxonomy" id="36148"/>
    <lineage>
        <taxon>Eukaryota</taxon>
        <taxon>Metazoa</taxon>
        <taxon>Ecdysozoa</taxon>
        <taxon>Arthropoda</taxon>
        <taxon>Hexapoda</taxon>
        <taxon>Insecta</taxon>
        <taxon>Pterygota</taxon>
        <taxon>Neoptera</taxon>
        <taxon>Paraneoptera</taxon>
        <taxon>Hemiptera</taxon>
        <taxon>Auchenorrhyncha</taxon>
        <taxon>Membracoidea</taxon>
        <taxon>Cicadellidae</taxon>
        <taxon>Cicadellinae</taxon>
        <taxon>Cicadellini</taxon>
        <taxon>Graphocephala</taxon>
    </lineage>
</organism>
<dbReference type="GO" id="GO:0008010">
    <property type="term" value="F:structural constituent of chitin-based larval cuticle"/>
    <property type="evidence" value="ECO:0007669"/>
    <property type="project" value="TreeGrafter"/>
</dbReference>
<reference evidence="2" key="1">
    <citation type="submission" date="2015-11" db="EMBL/GenBank/DDBJ databases">
        <title>De novo transcriptome assembly of four potential Pierce s Disease insect vectors from Arizona vineyards.</title>
        <authorList>
            <person name="Tassone E.E."/>
        </authorList>
    </citation>
    <scope>NUCLEOTIDE SEQUENCE</scope>
</reference>
<dbReference type="GO" id="GO:0062129">
    <property type="term" value="C:chitin-based extracellular matrix"/>
    <property type="evidence" value="ECO:0007669"/>
    <property type="project" value="TreeGrafter"/>
</dbReference>
<dbReference type="AlphaFoldDB" id="A0A1B6M3J6"/>
<dbReference type="PANTHER" id="PTHR10380">
    <property type="entry name" value="CUTICLE PROTEIN"/>
    <property type="match status" value="1"/>
</dbReference>
<feature type="non-terminal residue" evidence="2">
    <location>
        <position position="1"/>
    </location>
</feature>
<proteinExistence type="predicted"/>
<sequence>LGQYSYSYSNPLSSKVETKTVDGVTRGGYSYLDSHGLVQSVNYVSDDVNGFRVAASNLPLGRVTPQEDEPLVAHEKAKAVAALHQAAVQEAAEAAVAHVNDVVPEPVYVEAPPAPVPVASVATAVLPVAPVPTAAPAA</sequence>
<dbReference type="InterPro" id="IPR050468">
    <property type="entry name" value="Cuticle_Struct_Prot"/>
</dbReference>
<evidence type="ECO:0000313" key="3">
    <source>
        <dbReference type="EMBL" id="JAT32318.1"/>
    </source>
</evidence>
<dbReference type="PANTHER" id="PTHR10380:SF196">
    <property type="entry name" value="CUTICULAR PROTEIN 72EA"/>
    <property type="match status" value="1"/>
</dbReference>
<evidence type="ECO:0008006" key="4">
    <source>
        <dbReference type="Google" id="ProtNLM"/>
    </source>
</evidence>
<gene>
    <name evidence="3" type="ORF">g.18077</name>
    <name evidence="2" type="ORF">g.18079</name>
</gene>
<name>A0A1B6M3J6_9HEMI</name>
<evidence type="ECO:0000313" key="2">
    <source>
        <dbReference type="EMBL" id="JAT30502.1"/>
    </source>
</evidence>
<protein>
    <recommendedName>
        <fullName evidence="4">Cuticle protein 6</fullName>
    </recommendedName>
</protein>
<keyword evidence="1" id="KW-0193">Cuticle</keyword>
<evidence type="ECO:0000256" key="1">
    <source>
        <dbReference type="PROSITE-ProRule" id="PRU00497"/>
    </source>
</evidence>
<dbReference type="EMBL" id="GEBQ01007659">
    <property type="protein sequence ID" value="JAT32318.1"/>
    <property type="molecule type" value="Transcribed_RNA"/>
</dbReference>
<accession>A0A1B6M3J6</accession>
<dbReference type="PROSITE" id="PS51155">
    <property type="entry name" value="CHIT_BIND_RR_2"/>
    <property type="match status" value="1"/>
</dbReference>
<dbReference type="EMBL" id="GEBQ01009475">
    <property type="protein sequence ID" value="JAT30502.1"/>
    <property type="molecule type" value="Transcribed_RNA"/>
</dbReference>